<dbReference type="OrthoDB" id="2679475at2"/>
<keyword evidence="7" id="KW-1185">Reference proteome</keyword>
<evidence type="ECO:0000313" key="6">
    <source>
        <dbReference type="EMBL" id="RCW73056.1"/>
    </source>
</evidence>
<proteinExistence type="predicted"/>
<evidence type="ECO:0000256" key="2">
    <source>
        <dbReference type="ARBA" id="ARBA00022692"/>
    </source>
</evidence>
<reference evidence="6 7" key="1">
    <citation type="submission" date="2018-07" db="EMBL/GenBank/DDBJ databases">
        <title>Genomic Encyclopedia of Type Strains, Phase IV (KMG-IV): sequencing the most valuable type-strain genomes for metagenomic binning, comparative biology and taxonomic classification.</title>
        <authorList>
            <person name="Goeker M."/>
        </authorList>
    </citation>
    <scope>NUCLEOTIDE SEQUENCE [LARGE SCALE GENOMIC DNA]</scope>
    <source>
        <strain evidence="6 7">DSM 27696</strain>
    </source>
</reference>
<keyword evidence="4" id="KW-0472">Membrane</keyword>
<dbReference type="AlphaFoldDB" id="A0A368Y0Y8"/>
<dbReference type="GO" id="GO:0012505">
    <property type="term" value="C:endomembrane system"/>
    <property type="evidence" value="ECO:0007669"/>
    <property type="project" value="UniProtKB-SubCell"/>
</dbReference>
<dbReference type="PIRSF" id="PIRSF029962">
    <property type="entry name" value="UCP029962"/>
    <property type="match status" value="1"/>
</dbReference>
<keyword evidence="3" id="KW-1133">Transmembrane helix</keyword>
<dbReference type="Pfam" id="PF06803">
    <property type="entry name" value="DUF1232"/>
    <property type="match status" value="1"/>
</dbReference>
<comment type="caution">
    <text evidence="6">The sequence shown here is derived from an EMBL/GenBank/DDBJ whole genome shotgun (WGS) entry which is preliminary data.</text>
</comment>
<evidence type="ECO:0000313" key="7">
    <source>
        <dbReference type="Proteomes" id="UP000252585"/>
    </source>
</evidence>
<dbReference type="RefSeq" id="WP_114352164.1">
    <property type="nucleotide sequence ID" value="NZ_QPJJ01000004.1"/>
</dbReference>
<protein>
    <submittedName>
        <fullName evidence="6">Uncharacterized protein DUF1232</fullName>
    </submittedName>
</protein>
<name>A0A368Y0Y8_9BACI</name>
<gene>
    <name evidence="6" type="ORF">DFR57_10450</name>
</gene>
<dbReference type="EMBL" id="QPJJ01000004">
    <property type="protein sequence ID" value="RCW73056.1"/>
    <property type="molecule type" value="Genomic_DNA"/>
</dbReference>
<keyword evidence="2" id="KW-0812">Transmembrane</keyword>
<accession>A0A368Y0Y8</accession>
<feature type="domain" description="DUF1232" evidence="5">
    <location>
        <begin position="40"/>
        <end position="71"/>
    </location>
</feature>
<dbReference type="InterPro" id="IPR016941">
    <property type="entry name" value="UCP029962"/>
</dbReference>
<evidence type="ECO:0000259" key="5">
    <source>
        <dbReference type="Pfam" id="PF06803"/>
    </source>
</evidence>
<comment type="subcellular location">
    <subcellularLocation>
        <location evidence="1">Endomembrane system</location>
        <topology evidence="1">Multi-pass membrane protein</topology>
    </subcellularLocation>
</comment>
<sequence>MRRFLKRLKFLFNFKKSIPFLKEFFLSKEVAIKTKVISSALIIGYIVFPFDIIPDFIMFFGIFDDITVATLILQQIIKMAPESLRVKYDLNEKRDS</sequence>
<dbReference type="Proteomes" id="UP000252585">
    <property type="component" value="Unassembled WGS sequence"/>
</dbReference>
<dbReference type="InterPro" id="IPR010652">
    <property type="entry name" value="DUF1232"/>
</dbReference>
<organism evidence="6 7">
    <name type="scientific">Saliterribacillus persicus</name>
    <dbReference type="NCBI Taxonomy" id="930114"/>
    <lineage>
        <taxon>Bacteria</taxon>
        <taxon>Bacillati</taxon>
        <taxon>Bacillota</taxon>
        <taxon>Bacilli</taxon>
        <taxon>Bacillales</taxon>
        <taxon>Bacillaceae</taxon>
        <taxon>Saliterribacillus</taxon>
    </lineage>
</organism>
<evidence type="ECO:0000256" key="3">
    <source>
        <dbReference type="ARBA" id="ARBA00022989"/>
    </source>
</evidence>
<evidence type="ECO:0000256" key="1">
    <source>
        <dbReference type="ARBA" id="ARBA00004127"/>
    </source>
</evidence>
<evidence type="ECO:0000256" key="4">
    <source>
        <dbReference type="ARBA" id="ARBA00023136"/>
    </source>
</evidence>